<dbReference type="Gene3D" id="3.80.10.10">
    <property type="entry name" value="Ribonuclease Inhibitor"/>
    <property type="match status" value="1"/>
</dbReference>
<dbReference type="OrthoDB" id="3365698at2759"/>
<dbReference type="InterPro" id="IPR032675">
    <property type="entry name" value="LRR_dom_sf"/>
</dbReference>
<dbReference type="EMBL" id="KQ085889">
    <property type="protein sequence ID" value="KLO19117.1"/>
    <property type="molecule type" value="Genomic_DNA"/>
</dbReference>
<name>A0A0H2S4M2_9AGAM</name>
<gene>
    <name evidence="1" type="ORF">SCHPADRAFT_924740</name>
</gene>
<organism evidence="1 2">
    <name type="scientific">Schizopora paradoxa</name>
    <dbReference type="NCBI Taxonomy" id="27342"/>
    <lineage>
        <taxon>Eukaryota</taxon>
        <taxon>Fungi</taxon>
        <taxon>Dikarya</taxon>
        <taxon>Basidiomycota</taxon>
        <taxon>Agaricomycotina</taxon>
        <taxon>Agaricomycetes</taxon>
        <taxon>Hymenochaetales</taxon>
        <taxon>Schizoporaceae</taxon>
        <taxon>Schizopora</taxon>
    </lineage>
</organism>
<keyword evidence="2" id="KW-1185">Reference proteome</keyword>
<dbReference type="PANTHER" id="PTHR38926">
    <property type="entry name" value="F-BOX DOMAIN CONTAINING PROTEIN, EXPRESSED"/>
    <property type="match status" value="1"/>
</dbReference>
<proteinExistence type="predicted"/>
<dbReference type="AlphaFoldDB" id="A0A0H2S4M2"/>
<dbReference type="Proteomes" id="UP000053477">
    <property type="component" value="Unassembled WGS sequence"/>
</dbReference>
<dbReference type="SUPFAM" id="SSF52047">
    <property type="entry name" value="RNI-like"/>
    <property type="match status" value="1"/>
</dbReference>
<dbReference type="STRING" id="27342.A0A0H2S4M2"/>
<protein>
    <submittedName>
        <fullName evidence="1">Uncharacterized protein</fullName>
    </submittedName>
</protein>
<dbReference type="PANTHER" id="PTHR38926:SF5">
    <property type="entry name" value="F-BOX AND LEUCINE-RICH REPEAT PROTEIN 6"/>
    <property type="match status" value="1"/>
</dbReference>
<evidence type="ECO:0000313" key="2">
    <source>
        <dbReference type="Proteomes" id="UP000053477"/>
    </source>
</evidence>
<reference evidence="1 2" key="1">
    <citation type="submission" date="2015-04" db="EMBL/GenBank/DDBJ databases">
        <title>Complete genome sequence of Schizopora paradoxa KUC8140, a cosmopolitan wood degrader in East Asia.</title>
        <authorList>
            <consortium name="DOE Joint Genome Institute"/>
            <person name="Min B."/>
            <person name="Park H."/>
            <person name="Jang Y."/>
            <person name="Kim J.-J."/>
            <person name="Kim K.H."/>
            <person name="Pangilinan J."/>
            <person name="Lipzen A."/>
            <person name="Riley R."/>
            <person name="Grigoriev I.V."/>
            <person name="Spatafora J.W."/>
            <person name="Choi I.-G."/>
        </authorList>
    </citation>
    <scope>NUCLEOTIDE SEQUENCE [LARGE SCALE GENOMIC DNA]</scope>
    <source>
        <strain evidence="1 2">KUC8140</strain>
    </source>
</reference>
<sequence length="579" mass="64977">MKFARLGQQNLPLGSKGKKQRHFCERQLDGMSEVEPSVGASTIRPRPVANPFANALPEILVNIFSYATLFPGHSDHEKFFSYCLSAGRPWPFMLVCKHWREVALSSATLWSTIVLHNLNAHTAYTGDAQHSDSSYLGQILDTHLKRSKSAPLTVVSNLSLPKTALKATFEKMIESQHRWREIYINFSIDGQDITAVLPAPGSESSTCVLRLRNLPLLEVLGAYCDQDERTAGPLLEIELGPCPSLTEFKLSGAFVREKEAESSAGEDLLPNLRSVTIYVERVDDGWQTLLRHASAIEHLDLYAHVPVFHSSMFPTTAIGSFKLPNLRAFEIQSVNVTTVLQYFTFPLTTRLKLTDMGVKLRDEYLSNFSSVIKRMKLNIEHLELALAFDGLLTFRSEVLQEFLGLCSELRSLSLTNISWDTFQLVCTALTSAFTLQLTSSEPVDEKAAESTFLPNLRTFKVWINVLEMTEEASDLTRIYDLIVSIQERFSVFRFDLGFMWSQWLAAGIGQGGDNKIALKQSLERLRSDRRILSRMKDGFEICLDGKELCAKGNESEVLEEIELGSKFTCIKIQLGGLGE</sequence>
<evidence type="ECO:0000313" key="1">
    <source>
        <dbReference type="EMBL" id="KLO19117.1"/>
    </source>
</evidence>
<accession>A0A0H2S4M2</accession>
<dbReference type="InParanoid" id="A0A0H2S4M2"/>